<dbReference type="Gene3D" id="1.10.10.60">
    <property type="entry name" value="Homeodomain-like"/>
    <property type="match status" value="1"/>
</dbReference>
<dbReference type="PANTHER" id="PTHR30055:SF234">
    <property type="entry name" value="HTH-TYPE TRANSCRIPTIONAL REGULATOR BETI"/>
    <property type="match status" value="1"/>
</dbReference>
<dbReference type="InterPro" id="IPR050109">
    <property type="entry name" value="HTH-type_TetR-like_transc_reg"/>
</dbReference>
<dbReference type="GO" id="GO:0003700">
    <property type="term" value="F:DNA-binding transcription factor activity"/>
    <property type="evidence" value="ECO:0007669"/>
    <property type="project" value="TreeGrafter"/>
</dbReference>
<dbReference type="SUPFAM" id="SSF48498">
    <property type="entry name" value="Tetracyclin repressor-like, C-terminal domain"/>
    <property type="match status" value="1"/>
</dbReference>
<feature type="domain" description="HTH tetR-type" evidence="5">
    <location>
        <begin position="18"/>
        <end position="78"/>
    </location>
</feature>
<dbReference type="SUPFAM" id="SSF46689">
    <property type="entry name" value="Homeodomain-like"/>
    <property type="match status" value="1"/>
</dbReference>
<dbReference type="Pfam" id="PF00440">
    <property type="entry name" value="TetR_N"/>
    <property type="match status" value="1"/>
</dbReference>
<proteinExistence type="predicted"/>
<evidence type="ECO:0000256" key="4">
    <source>
        <dbReference type="PROSITE-ProRule" id="PRU00335"/>
    </source>
</evidence>
<keyword evidence="7" id="KW-1185">Reference proteome</keyword>
<gene>
    <name evidence="6" type="ORF">G1H11_13595</name>
</gene>
<evidence type="ECO:0000313" key="7">
    <source>
        <dbReference type="Proteomes" id="UP000469185"/>
    </source>
</evidence>
<evidence type="ECO:0000259" key="5">
    <source>
        <dbReference type="PROSITE" id="PS50977"/>
    </source>
</evidence>
<keyword evidence="1" id="KW-0805">Transcription regulation</keyword>
<protein>
    <submittedName>
        <fullName evidence="6">TetR family transcriptional regulator</fullName>
    </submittedName>
</protein>
<dbReference type="InterPro" id="IPR001647">
    <property type="entry name" value="HTH_TetR"/>
</dbReference>
<dbReference type="AlphaFoldDB" id="A0A6N9YMZ2"/>
<dbReference type="PRINTS" id="PR00455">
    <property type="entry name" value="HTHTETR"/>
</dbReference>
<dbReference type="GO" id="GO:0000976">
    <property type="term" value="F:transcription cis-regulatory region binding"/>
    <property type="evidence" value="ECO:0007669"/>
    <property type="project" value="TreeGrafter"/>
</dbReference>
<dbReference type="PANTHER" id="PTHR30055">
    <property type="entry name" value="HTH-TYPE TRANSCRIPTIONAL REGULATOR RUTR"/>
    <property type="match status" value="1"/>
</dbReference>
<dbReference type="InterPro" id="IPR009057">
    <property type="entry name" value="Homeodomain-like_sf"/>
</dbReference>
<reference evidence="6 7" key="1">
    <citation type="submission" date="2020-02" db="EMBL/GenBank/DDBJ databases">
        <authorList>
            <person name="Li X.-J."/>
            <person name="Feng X.-M."/>
        </authorList>
    </citation>
    <scope>NUCLEOTIDE SEQUENCE [LARGE SCALE GENOMIC DNA]</scope>
    <source>
        <strain evidence="6 7">CGMCC 4.7225</strain>
    </source>
</reference>
<keyword evidence="2 4" id="KW-0238">DNA-binding</keyword>
<evidence type="ECO:0000256" key="1">
    <source>
        <dbReference type="ARBA" id="ARBA00023015"/>
    </source>
</evidence>
<keyword evidence="3" id="KW-0804">Transcription</keyword>
<feature type="DNA-binding region" description="H-T-H motif" evidence="4">
    <location>
        <begin position="41"/>
        <end position="60"/>
    </location>
</feature>
<accession>A0A6N9YMZ2</accession>
<organism evidence="6 7">
    <name type="scientific">Phytoactinopolyspora alkaliphila</name>
    <dbReference type="NCBI Taxonomy" id="1783498"/>
    <lineage>
        <taxon>Bacteria</taxon>
        <taxon>Bacillati</taxon>
        <taxon>Actinomycetota</taxon>
        <taxon>Actinomycetes</taxon>
        <taxon>Jiangellales</taxon>
        <taxon>Jiangellaceae</taxon>
        <taxon>Phytoactinopolyspora</taxon>
    </lineage>
</organism>
<comment type="caution">
    <text evidence="6">The sequence shown here is derived from an EMBL/GenBank/DDBJ whole genome shotgun (WGS) entry which is preliminary data.</text>
</comment>
<dbReference type="RefSeq" id="WP_163819104.1">
    <property type="nucleotide sequence ID" value="NZ_JAAGOB010000006.1"/>
</dbReference>
<sequence length="208" mass="23037">MRPENSPPGRKRPSFIEAARRSQIIEAATQTVAEFGYAHATLARIAARAEISKSVISYHFAGKDELLEQLVRQFFEDAWAHMEAQLATATTAAGRIRTWIRAEVAYFGAHRTGFLAMAEIVGSHRRPDGSRPFAGAEEEEIDGLAEILDQGQATGEFRPFDSRMVATIITQSVEGLLGRWAMNEQTDLDAQSEALVEFVDHAIRAEHP</sequence>
<dbReference type="Proteomes" id="UP000469185">
    <property type="component" value="Unassembled WGS sequence"/>
</dbReference>
<dbReference type="PROSITE" id="PS50977">
    <property type="entry name" value="HTH_TETR_2"/>
    <property type="match status" value="1"/>
</dbReference>
<dbReference type="InterPro" id="IPR036271">
    <property type="entry name" value="Tet_transcr_reg_TetR-rel_C_sf"/>
</dbReference>
<evidence type="ECO:0000313" key="6">
    <source>
        <dbReference type="EMBL" id="NED96342.1"/>
    </source>
</evidence>
<evidence type="ECO:0000256" key="3">
    <source>
        <dbReference type="ARBA" id="ARBA00023163"/>
    </source>
</evidence>
<evidence type="ECO:0000256" key="2">
    <source>
        <dbReference type="ARBA" id="ARBA00023125"/>
    </source>
</evidence>
<dbReference type="EMBL" id="JAAGOB010000006">
    <property type="protein sequence ID" value="NED96342.1"/>
    <property type="molecule type" value="Genomic_DNA"/>
</dbReference>
<name>A0A6N9YMZ2_9ACTN</name>
<dbReference type="Gene3D" id="1.10.357.10">
    <property type="entry name" value="Tetracycline Repressor, domain 2"/>
    <property type="match status" value="1"/>
</dbReference>